<dbReference type="InterPro" id="IPR021440">
    <property type="entry name" value="DUF3089"/>
</dbReference>
<name>A0ABW1S6M1_9PROT</name>
<gene>
    <name evidence="3" type="ORF">ACFQDM_04340</name>
</gene>
<comment type="caution">
    <text evidence="3">The sequence shown here is derived from an EMBL/GenBank/DDBJ whole genome shotgun (WGS) entry which is preliminary data.</text>
</comment>
<keyword evidence="4" id="KW-1185">Reference proteome</keyword>
<dbReference type="SUPFAM" id="SSF53474">
    <property type="entry name" value="alpha/beta-Hydrolases"/>
    <property type="match status" value="1"/>
</dbReference>
<feature type="compositionally biased region" description="Polar residues" evidence="1">
    <location>
        <begin position="22"/>
        <end position="37"/>
    </location>
</feature>
<feature type="region of interest" description="Disordered" evidence="1">
    <location>
        <begin position="22"/>
        <end position="49"/>
    </location>
</feature>
<protein>
    <submittedName>
        <fullName evidence="3">DUF3089 domain-containing protein</fullName>
    </submittedName>
</protein>
<organism evidence="3 4">
    <name type="scientific">Ponticaulis profundi</name>
    <dbReference type="NCBI Taxonomy" id="2665222"/>
    <lineage>
        <taxon>Bacteria</taxon>
        <taxon>Pseudomonadati</taxon>
        <taxon>Pseudomonadota</taxon>
        <taxon>Alphaproteobacteria</taxon>
        <taxon>Hyphomonadales</taxon>
        <taxon>Hyphomonadaceae</taxon>
        <taxon>Ponticaulis</taxon>
    </lineage>
</organism>
<dbReference type="Pfam" id="PF11288">
    <property type="entry name" value="DUF3089"/>
    <property type="match status" value="1"/>
</dbReference>
<dbReference type="RefSeq" id="WP_377375973.1">
    <property type="nucleotide sequence ID" value="NZ_JBHSSW010000004.1"/>
</dbReference>
<proteinExistence type="predicted"/>
<keyword evidence="2" id="KW-0732">Signal</keyword>
<sequence>MKSILWPCAAALLSLSALAQDETTPGVSMEETAQTGASERPDYGNSDSWLCHPGKAGDDACSGDLTTTIVRAGDGSVEPLTEVEPFVAATDPAIDCFYVYPTVSTDQSGNSDMIADAAEKRVTYVQFARFGSVCRTFAPMYRQITLKGLFESMSGKQDAFDPAMGYLDVKAAWEHYLEHENNGRGVVLVGHSQGANMIQLLLANDILGSEAEDLVISAMPIGYTIPVDAETHAFNGMPLCESKTQTGCLISYVSFRKDAPPPASAWFGMTSPDGKPAACVNPGALTGEGALHPYLSNTPDPTGKPPAFAGDTIAVTTPFASLPGLLSAECVSDGTHTYLAVETHADPADPRTDRVAGDVYVGGTLAADWGLHLGDMHMAMGNLLQIAETQGAAWIEAQAEQ</sequence>
<feature type="chain" id="PRO_5047343533" evidence="2">
    <location>
        <begin position="20"/>
        <end position="401"/>
    </location>
</feature>
<dbReference type="InterPro" id="IPR029058">
    <property type="entry name" value="AB_hydrolase_fold"/>
</dbReference>
<reference evidence="4" key="1">
    <citation type="journal article" date="2019" name="Int. J. Syst. Evol. Microbiol.">
        <title>The Global Catalogue of Microorganisms (GCM) 10K type strain sequencing project: providing services to taxonomists for standard genome sequencing and annotation.</title>
        <authorList>
            <consortium name="The Broad Institute Genomics Platform"/>
            <consortium name="The Broad Institute Genome Sequencing Center for Infectious Disease"/>
            <person name="Wu L."/>
            <person name="Ma J."/>
        </authorList>
    </citation>
    <scope>NUCLEOTIDE SEQUENCE [LARGE SCALE GENOMIC DNA]</scope>
    <source>
        <strain evidence="4">CGMCC-1.15741</strain>
    </source>
</reference>
<evidence type="ECO:0000256" key="2">
    <source>
        <dbReference type="SAM" id="SignalP"/>
    </source>
</evidence>
<feature type="signal peptide" evidence="2">
    <location>
        <begin position="1"/>
        <end position="19"/>
    </location>
</feature>
<evidence type="ECO:0000313" key="3">
    <source>
        <dbReference type="EMBL" id="MFC6197292.1"/>
    </source>
</evidence>
<dbReference type="EMBL" id="JBHSSW010000004">
    <property type="protein sequence ID" value="MFC6197292.1"/>
    <property type="molecule type" value="Genomic_DNA"/>
</dbReference>
<accession>A0ABW1S6M1</accession>
<evidence type="ECO:0000256" key="1">
    <source>
        <dbReference type="SAM" id="MobiDB-lite"/>
    </source>
</evidence>
<dbReference type="Proteomes" id="UP001596303">
    <property type="component" value="Unassembled WGS sequence"/>
</dbReference>
<evidence type="ECO:0000313" key="4">
    <source>
        <dbReference type="Proteomes" id="UP001596303"/>
    </source>
</evidence>